<evidence type="ECO:0000256" key="1">
    <source>
        <dbReference type="ARBA" id="ARBA00004123"/>
    </source>
</evidence>
<dbReference type="GO" id="GO:0051321">
    <property type="term" value="P:meiotic cell cycle"/>
    <property type="evidence" value="ECO:0007669"/>
    <property type="project" value="UniProtKB-KW"/>
</dbReference>
<dbReference type="AlphaFoldDB" id="A0A9Q0E482"/>
<evidence type="ECO:0000313" key="8">
    <source>
        <dbReference type="Proteomes" id="UP001148018"/>
    </source>
</evidence>
<dbReference type="PANTHER" id="PTHR48225">
    <property type="entry name" value="HORMA DOMAIN-CONTAINING PROTEIN 1"/>
    <property type="match status" value="1"/>
</dbReference>
<dbReference type="PROSITE" id="PS51257">
    <property type="entry name" value="PROKAR_LIPOPROTEIN"/>
    <property type="match status" value="1"/>
</dbReference>
<evidence type="ECO:0000313" key="7">
    <source>
        <dbReference type="EMBL" id="KAJ3597767.1"/>
    </source>
</evidence>
<dbReference type="GO" id="GO:0005634">
    <property type="term" value="C:nucleus"/>
    <property type="evidence" value="ECO:0007669"/>
    <property type="project" value="UniProtKB-SubCell"/>
</dbReference>
<comment type="caution">
    <text evidence="7">The sequence shown here is derived from an EMBL/GenBank/DDBJ whole genome shotgun (WGS) entry which is preliminary data.</text>
</comment>
<dbReference type="SUPFAM" id="SSF56019">
    <property type="entry name" value="The spindle assembly checkpoint protein mad2"/>
    <property type="match status" value="1"/>
</dbReference>
<keyword evidence="8" id="KW-1185">Reference proteome</keyword>
<proteinExistence type="predicted"/>
<evidence type="ECO:0000256" key="2">
    <source>
        <dbReference type="ARBA" id="ARBA00004286"/>
    </source>
</evidence>
<feature type="domain" description="HORMA" evidence="6">
    <location>
        <begin position="1"/>
        <end position="153"/>
    </location>
</feature>
<evidence type="ECO:0000256" key="3">
    <source>
        <dbReference type="ARBA" id="ARBA00022454"/>
    </source>
</evidence>
<accession>A0A9Q0E482</accession>
<keyword evidence="3" id="KW-0158">Chromosome</keyword>
<evidence type="ECO:0000256" key="5">
    <source>
        <dbReference type="ARBA" id="ARBA00023254"/>
    </source>
</evidence>
<dbReference type="InterPro" id="IPR003511">
    <property type="entry name" value="HORMA_dom"/>
</dbReference>
<reference evidence="7" key="1">
    <citation type="submission" date="2022-07" db="EMBL/GenBank/DDBJ databases">
        <title>Chromosome-level genome of Muraenolepis orangiensis.</title>
        <authorList>
            <person name="Kim J."/>
        </authorList>
    </citation>
    <scope>NUCLEOTIDE SEQUENCE</scope>
    <source>
        <strain evidence="7">KU_S4_2022</strain>
        <tissue evidence="7">Muscle</tissue>
    </source>
</reference>
<evidence type="ECO:0000256" key="4">
    <source>
        <dbReference type="ARBA" id="ARBA00023242"/>
    </source>
</evidence>
<dbReference type="Gene3D" id="3.30.900.10">
    <property type="entry name" value="HORMA domain"/>
    <property type="match status" value="1"/>
</dbReference>
<organism evidence="7 8">
    <name type="scientific">Muraenolepis orangiensis</name>
    <name type="common">Patagonian moray cod</name>
    <dbReference type="NCBI Taxonomy" id="630683"/>
    <lineage>
        <taxon>Eukaryota</taxon>
        <taxon>Metazoa</taxon>
        <taxon>Chordata</taxon>
        <taxon>Craniata</taxon>
        <taxon>Vertebrata</taxon>
        <taxon>Euteleostomi</taxon>
        <taxon>Actinopterygii</taxon>
        <taxon>Neopterygii</taxon>
        <taxon>Teleostei</taxon>
        <taxon>Neoteleostei</taxon>
        <taxon>Acanthomorphata</taxon>
        <taxon>Zeiogadaria</taxon>
        <taxon>Gadariae</taxon>
        <taxon>Gadiformes</taxon>
        <taxon>Muraenolepidoidei</taxon>
        <taxon>Muraenolepididae</taxon>
        <taxon>Muraenolepis</taxon>
    </lineage>
</organism>
<dbReference type="Pfam" id="PF02301">
    <property type="entry name" value="HORMA"/>
    <property type="match status" value="1"/>
</dbReference>
<comment type="subcellular location">
    <subcellularLocation>
        <location evidence="2">Chromosome</location>
    </subcellularLocation>
    <subcellularLocation>
        <location evidence="1">Nucleus</location>
    </subcellularLocation>
</comment>
<dbReference type="Proteomes" id="UP001148018">
    <property type="component" value="Unassembled WGS sequence"/>
</dbReference>
<keyword evidence="5" id="KW-0469">Meiosis</keyword>
<dbReference type="EMBL" id="JANIIK010000109">
    <property type="protein sequence ID" value="KAJ3597767.1"/>
    <property type="molecule type" value="Genomic_DNA"/>
</dbReference>
<dbReference type="InterPro" id="IPR036570">
    <property type="entry name" value="HORMA_dom_sf"/>
</dbReference>
<sequence>MILREERSCPGANQIVQWMQGCFDAIEKKYLRTVILSIYTDPDNPQCVTELYQFKITYSSNGPLLEFESNTKKASILLVRKLYTLMQNLGPLPDNEGNGDVMEFEKEPVKLCMGEVVTPFHSLRVDVTTERERLEQVEEEPVRARGVKWTITMDGQCQQKHTREDKEGPDGHTSYLDNAAAVQNATCDQQMEVCEGVALSSQMDTRVAAAEESASQMTVVTLMKTRSGRVVSSSVVRFSP</sequence>
<protein>
    <recommendedName>
        <fullName evidence="6">HORMA domain-containing protein</fullName>
    </recommendedName>
</protein>
<name>A0A9Q0E482_9TELE</name>
<dbReference type="GO" id="GO:0005694">
    <property type="term" value="C:chromosome"/>
    <property type="evidence" value="ECO:0007669"/>
    <property type="project" value="UniProtKB-SubCell"/>
</dbReference>
<evidence type="ECO:0000259" key="6">
    <source>
        <dbReference type="PROSITE" id="PS50815"/>
    </source>
</evidence>
<dbReference type="PROSITE" id="PS50815">
    <property type="entry name" value="HORMA"/>
    <property type="match status" value="1"/>
</dbReference>
<gene>
    <name evidence="7" type="ORF">NHX12_001284</name>
</gene>
<dbReference type="PANTHER" id="PTHR48225:SF3">
    <property type="entry name" value="HORMA DOMAIN-CONTAINING PROTEIN 1"/>
    <property type="match status" value="1"/>
</dbReference>
<dbReference type="OrthoDB" id="1928087at2759"/>
<keyword evidence="4" id="KW-0539">Nucleus</keyword>
<dbReference type="InterPro" id="IPR051294">
    <property type="entry name" value="HORMA_MeioticProgression"/>
</dbReference>